<protein>
    <recommendedName>
        <fullName evidence="9">Transcription initiation factor TFIID subunit 10</fullName>
    </recommendedName>
</protein>
<dbReference type="PANTHER" id="PTHR21242">
    <property type="entry name" value="TRANSCRIPTION INITIATION FACTOR TFIID SUBUNIT 10"/>
    <property type="match status" value="1"/>
</dbReference>
<comment type="caution">
    <text evidence="7">The sequence shown here is derived from an EMBL/GenBank/DDBJ whole genome shotgun (WGS) entry which is preliminary data.</text>
</comment>
<keyword evidence="3" id="KW-0804">Transcription</keyword>
<feature type="region of interest" description="Disordered" evidence="6">
    <location>
        <begin position="1"/>
        <end position="114"/>
    </location>
</feature>
<dbReference type="OrthoDB" id="154356at2759"/>
<gene>
    <name evidence="7" type="ORF">WICPIJ_009717</name>
</gene>
<accession>A0A9P8PL75</accession>
<evidence type="ECO:0000256" key="1">
    <source>
        <dbReference type="ARBA" id="ARBA00004123"/>
    </source>
</evidence>
<dbReference type="GO" id="GO:1990841">
    <property type="term" value="F:promoter-specific chromatin binding"/>
    <property type="evidence" value="ECO:0007669"/>
    <property type="project" value="TreeGrafter"/>
</dbReference>
<proteinExistence type="inferred from homology"/>
<dbReference type="EMBL" id="JAEUBG010005612">
    <property type="protein sequence ID" value="KAH3673600.1"/>
    <property type="molecule type" value="Genomic_DNA"/>
</dbReference>
<reference evidence="7" key="2">
    <citation type="submission" date="2021-01" db="EMBL/GenBank/DDBJ databases">
        <authorList>
            <person name="Schikora-Tamarit M.A."/>
        </authorList>
    </citation>
    <scope>NUCLEOTIDE SEQUENCE</scope>
    <source>
        <strain evidence="7">CBS2887</strain>
    </source>
</reference>
<organism evidence="7 8">
    <name type="scientific">Wickerhamomyces pijperi</name>
    <name type="common">Yeast</name>
    <name type="synonym">Pichia pijperi</name>
    <dbReference type="NCBI Taxonomy" id="599730"/>
    <lineage>
        <taxon>Eukaryota</taxon>
        <taxon>Fungi</taxon>
        <taxon>Dikarya</taxon>
        <taxon>Ascomycota</taxon>
        <taxon>Saccharomycotina</taxon>
        <taxon>Saccharomycetes</taxon>
        <taxon>Phaffomycetales</taxon>
        <taxon>Wickerhamomycetaceae</taxon>
        <taxon>Wickerhamomyces</taxon>
    </lineage>
</organism>
<keyword evidence="8" id="KW-1185">Reference proteome</keyword>
<evidence type="ECO:0000256" key="2">
    <source>
        <dbReference type="ARBA" id="ARBA00023015"/>
    </source>
</evidence>
<name>A0A9P8PL75_WICPI</name>
<reference evidence="7" key="1">
    <citation type="journal article" date="2021" name="Open Biol.">
        <title>Shared evolutionary footprints suggest mitochondrial oxidative damage underlies multiple complex I losses in fungi.</title>
        <authorList>
            <person name="Schikora-Tamarit M.A."/>
            <person name="Marcet-Houben M."/>
            <person name="Nosek J."/>
            <person name="Gabaldon T."/>
        </authorList>
    </citation>
    <scope>NUCLEOTIDE SEQUENCE</scope>
    <source>
        <strain evidence="7">CBS2887</strain>
    </source>
</reference>
<dbReference type="Pfam" id="PF03540">
    <property type="entry name" value="TAF10"/>
    <property type="match status" value="1"/>
</dbReference>
<feature type="compositionally biased region" description="Basic and acidic residues" evidence="6">
    <location>
        <begin position="74"/>
        <end position="84"/>
    </location>
</feature>
<dbReference type="Proteomes" id="UP000774326">
    <property type="component" value="Unassembled WGS sequence"/>
</dbReference>
<dbReference type="PRINTS" id="PR01443">
    <property type="entry name" value="TFIID30KDSUB"/>
</dbReference>
<dbReference type="InterPro" id="IPR003923">
    <property type="entry name" value="TAF10"/>
</dbReference>
<dbReference type="GO" id="GO:0006367">
    <property type="term" value="P:transcription initiation at RNA polymerase II promoter"/>
    <property type="evidence" value="ECO:0007669"/>
    <property type="project" value="TreeGrafter"/>
</dbReference>
<evidence type="ECO:0000256" key="4">
    <source>
        <dbReference type="ARBA" id="ARBA00023242"/>
    </source>
</evidence>
<dbReference type="CDD" id="cd07982">
    <property type="entry name" value="HFD_TAF10"/>
    <property type="match status" value="1"/>
</dbReference>
<keyword evidence="4" id="KW-0539">Nucleus</keyword>
<evidence type="ECO:0000256" key="6">
    <source>
        <dbReference type="SAM" id="MobiDB-lite"/>
    </source>
</evidence>
<sequence>MSDQTAPQDTGSQPQPAVQEPQTTAPPSSATESVNTSQQGAAAAEEEEDAMDVDVDDEMFDDNVDSLPQTNLTEKAKQNSKDEKEEGEGDSEDEANAEKNDKTIPPGISMPALPEFTKKDKTLHEILEMMEDFYPIIPDAITDYYLTKNGLQCDDMRIKRILALATQKFVSDIATDAYEYSRIRSQSTVYNSSNPQVRAKALMAGAVGGLTAGVSATGNTGNNSKKVVLTTEDLSSALSEYGLNVTRPDFYR</sequence>
<evidence type="ECO:0000313" key="8">
    <source>
        <dbReference type="Proteomes" id="UP000774326"/>
    </source>
</evidence>
<feature type="compositionally biased region" description="Acidic residues" evidence="6">
    <location>
        <begin position="85"/>
        <end position="95"/>
    </location>
</feature>
<evidence type="ECO:0000256" key="3">
    <source>
        <dbReference type="ARBA" id="ARBA00023163"/>
    </source>
</evidence>
<feature type="compositionally biased region" description="Acidic residues" evidence="6">
    <location>
        <begin position="44"/>
        <end position="64"/>
    </location>
</feature>
<comment type="subcellular location">
    <subcellularLocation>
        <location evidence="1">Nucleus</location>
    </subcellularLocation>
</comment>
<dbReference type="GO" id="GO:0000124">
    <property type="term" value="C:SAGA complex"/>
    <property type="evidence" value="ECO:0007669"/>
    <property type="project" value="TreeGrafter"/>
</dbReference>
<dbReference type="PANTHER" id="PTHR21242:SF0">
    <property type="entry name" value="TRANSCRIPTION INITIATION FACTOR TFIID SUBUNIT 10"/>
    <property type="match status" value="1"/>
</dbReference>
<evidence type="ECO:0008006" key="9">
    <source>
        <dbReference type="Google" id="ProtNLM"/>
    </source>
</evidence>
<comment type="similarity">
    <text evidence="5">Belongs to the TAF10 family.</text>
</comment>
<dbReference type="AlphaFoldDB" id="A0A9P8PL75"/>
<evidence type="ECO:0000256" key="5">
    <source>
        <dbReference type="ARBA" id="ARBA00025730"/>
    </source>
</evidence>
<evidence type="ECO:0000313" key="7">
    <source>
        <dbReference type="EMBL" id="KAH3673600.1"/>
    </source>
</evidence>
<dbReference type="GO" id="GO:0005669">
    <property type="term" value="C:transcription factor TFIID complex"/>
    <property type="evidence" value="ECO:0007669"/>
    <property type="project" value="TreeGrafter"/>
</dbReference>
<feature type="compositionally biased region" description="Polar residues" evidence="6">
    <location>
        <begin position="1"/>
        <end position="40"/>
    </location>
</feature>
<dbReference type="GO" id="GO:0016251">
    <property type="term" value="F:RNA polymerase II general transcription initiation factor activity"/>
    <property type="evidence" value="ECO:0007669"/>
    <property type="project" value="TreeGrafter"/>
</dbReference>
<keyword evidence="2" id="KW-0805">Transcription regulation</keyword>